<accession>F8L5F5</accession>
<comment type="subcellular location">
    <subcellularLocation>
        <location evidence="3 19">Cytoplasm</location>
    </subcellularLocation>
</comment>
<evidence type="ECO:0000259" key="20">
    <source>
        <dbReference type="PROSITE" id="PS51387"/>
    </source>
</evidence>
<dbReference type="Gene3D" id="3.30.43.10">
    <property type="entry name" value="Uridine Diphospho-n-acetylenolpyruvylglucosamine Reductase, domain 2"/>
    <property type="match status" value="1"/>
</dbReference>
<keyword evidence="7 19" id="KW-0963">Cytoplasm</keyword>
<keyword evidence="14 19" id="KW-0560">Oxidoreductase</keyword>
<comment type="similarity">
    <text evidence="19">Belongs to the MurB family.</text>
</comment>
<evidence type="ECO:0000256" key="19">
    <source>
        <dbReference type="HAMAP-Rule" id="MF_00037"/>
    </source>
</evidence>
<evidence type="ECO:0000256" key="16">
    <source>
        <dbReference type="ARBA" id="ARBA00023316"/>
    </source>
</evidence>
<dbReference type="GO" id="GO:0008360">
    <property type="term" value="P:regulation of cell shape"/>
    <property type="evidence" value="ECO:0007669"/>
    <property type="project" value="UniProtKB-KW"/>
</dbReference>
<dbReference type="InterPro" id="IPR016167">
    <property type="entry name" value="FAD-bd_PCMH_sub1"/>
</dbReference>
<dbReference type="InterPro" id="IPR006094">
    <property type="entry name" value="Oxid_FAD_bind_N"/>
</dbReference>
<dbReference type="Gene3D" id="3.30.465.10">
    <property type="match status" value="1"/>
</dbReference>
<feature type="active site" description="Proton donor" evidence="19">
    <location>
        <position position="211"/>
    </location>
</feature>
<keyword evidence="8 19" id="KW-0132">Cell division</keyword>
<feature type="active site" evidence="19">
    <location>
        <position position="163"/>
    </location>
</feature>
<dbReference type="OrthoDB" id="9804753at2"/>
<dbReference type="EMBL" id="FR872582">
    <property type="protein sequence ID" value="CCB89276.1"/>
    <property type="molecule type" value="Genomic_DNA"/>
</dbReference>
<dbReference type="EC" id="1.3.1.98" evidence="5 19"/>
<evidence type="ECO:0000256" key="18">
    <source>
        <dbReference type="ARBA" id="ARBA00048914"/>
    </source>
</evidence>
<keyword evidence="12 19" id="KW-0133">Cell shape</keyword>
<dbReference type="InterPro" id="IPR011601">
    <property type="entry name" value="MurB_C"/>
</dbReference>
<dbReference type="InterPro" id="IPR036318">
    <property type="entry name" value="FAD-bd_PCMH-like_sf"/>
</dbReference>
<comment type="catalytic activity">
    <reaction evidence="18 19">
        <text>UDP-N-acetyl-alpha-D-muramate + NADP(+) = UDP-N-acetyl-3-O-(1-carboxyvinyl)-alpha-D-glucosamine + NADPH + H(+)</text>
        <dbReference type="Rhea" id="RHEA:12248"/>
        <dbReference type="ChEBI" id="CHEBI:15378"/>
        <dbReference type="ChEBI" id="CHEBI:57783"/>
        <dbReference type="ChEBI" id="CHEBI:58349"/>
        <dbReference type="ChEBI" id="CHEBI:68483"/>
        <dbReference type="ChEBI" id="CHEBI:70757"/>
        <dbReference type="EC" id="1.3.1.98"/>
    </reaction>
</comment>
<keyword evidence="11 19" id="KW-0521">NADP</keyword>
<comment type="function">
    <text evidence="2 19">Cell wall formation.</text>
</comment>
<dbReference type="GO" id="GO:0005829">
    <property type="term" value="C:cytosol"/>
    <property type="evidence" value="ECO:0007669"/>
    <property type="project" value="TreeGrafter"/>
</dbReference>
<dbReference type="PROSITE" id="PS51387">
    <property type="entry name" value="FAD_PCMH"/>
    <property type="match status" value="1"/>
</dbReference>
<dbReference type="NCBIfam" id="NF010480">
    <property type="entry name" value="PRK13905.1"/>
    <property type="match status" value="1"/>
</dbReference>
<protein>
    <recommendedName>
        <fullName evidence="6 19">UDP-N-acetylenolpyruvoylglucosamine reductase</fullName>
        <ecNumber evidence="5 19">1.3.1.98</ecNumber>
    </recommendedName>
    <alternativeName>
        <fullName evidence="17 19">UDP-N-acetylmuramate dehydrogenase</fullName>
    </alternativeName>
</protein>
<keyword evidence="9 19" id="KW-0285">Flavoprotein</keyword>
<dbReference type="eggNOG" id="COG0812">
    <property type="taxonomic scope" value="Bacteria"/>
</dbReference>
<dbReference type="InterPro" id="IPR016169">
    <property type="entry name" value="FAD-bd_PCMH_sub2"/>
</dbReference>
<dbReference type="GO" id="GO:0009252">
    <property type="term" value="P:peptidoglycan biosynthetic process"/>
    <property type="evidence" value="ECO:0007669"/>
    <property type="project" value="UniProtKB-UniRule"/>
</dbReference>
<dbReference type="InterPro" id="IPR016166">
    <property type="entry name" value="FAD-bd_PCMH"/>
</dbReference>
<sequence length="293" mass="32169">MSIEDKLIPNQSLASYSTFGIGGPAKFFVEIKTPEEMAEARRFINREKLPFWIIGRGSNSLFDDRGFNGLVILSSIRFCDFKEGKLIVGSGYNFSLLGTQMARQGYSGLEFAAGIPGSVGGAIFMNAGANGFETCDILTEVSYVDPEGTLCSKKRSELEFSYRHSSFHENRGIIVSGTFTLQKCKDARKKQVEITRYRIATQPYGQPSAGCVFRNPSKEKTAGLLIESCGLKGKRVGDAEVSTVHANFIVNRGKATAQEVLELATQVRQTVSQKAGILLEMEMRLVPYEKGNA</sequence>
<evidence type="ECO:0000256" key="1">
    <source>
        <dbReference type="ARBA" id="ARBA00001974"/>
    </source>
</evidence>
<keyword evidence="15 19" id="KW-0131">Cell cycle</keyword>
<evidence type="ECO:0000256" key="11">
    <source>
        <dbReference type="ARBA" id="ARBA00022857"/>
    </source>
</evidence>
<dbReference type="AlphaFoldDB" id="F8L5F5"/>
<evidence type="ECO:0000256" key="10">
    <source>
        <dbReference type="ARBA" id="ARBA00022827"/>
    </source>
</evidence>
<dbReference type="PANTHER" id="PTHR21071:SF4">
    <property type="entry name" value="UDP-N-ACETYLENOLPYRUVOYLGLUCOSAMINE REDUCTASE"/>
    <property type="match status" value="1"/>
</dbReference>
<dbReference type="HAMAP" id="MF_00037">
    <property type="entry name" value="MurB"/>
    <property type="match status" value="1"/>
</dbReference>
<evidence type="ECO:0000313" key="22">
    <source>
        <dbReference type="Proteomes" id="UP000000496"/>
    </source>
</evidence>
<evidence type="ECO:0000256" key="14">
    <source>
        <dbReference type="ARBA" id="ARBA00023002"/>
    </source>
</evidence>
<dbReference type="GO" id="GO:0071949">
    <property type="term" value="F:FAD binding"/>
    <property type="evidence" value="ECO:0007669"/>
    <property type="project" value="InterPro"/>
</dbReference>
<gene>
    <name evidence="19 21" type="primary">murB</name>
    <name evidence="21" type="ordered locus">SNE_A13990</name>
</gene>
<keyword evidence="22" id="KW-1185">Reference proteome</keyword>
<proteinExistence type="inferred from homology"/>
<dbReference type="NCBIfam" id="TIGR00179">
    <property type="entry name" value="murB"/>
    <property type="match status" value="1"/>
</dbReference>
<dbReference type="PANTHER" id="PTHR21071">
    <property type="entry name" value="UDP-N-ACETYLENOLPYRUVOYLGLUCOSAMINE REDUCTASE"/>
    <property type="match status" value="1"/>
</dbReference>
<feature type="domain" description="FAD-binding PCMH-type" evidence="20">
    <location>
        <begin position="20"/>
        <end position="184"/>
    </location>
</feature>
<reference evidence="21 22" key="1">
    <citation type="journal article" date="2011" name="Mol. Biol. Evol.">
        <title>Unity in variety--the pan-genome of the Chlamydiae.</title>
        <authorList>
            <person name="Collingro A."/>
            <person name="Tischler P."/>
            <person name="Weinmaier T."/>
            <person name="Penz T."/>
            <person name="Heinz E."/>
            <person name="Brunham R.C."/>
            <person name="Read T.D."/>
            <person name="Bavoil P.M."/>
            <person name="Sachse K."/>
            <person name="Kahane S."/>
            <person name="Friedman M.G."/>
            <person name="Rattei T."/>
            <person name="Myers G.S."/>
            <person name="Horn M."/>
        </authorList>
    </citation>
    <scope>NUCLEOTIDE SEQUENCE [LARGE SCALE GENOMIC DNA]</scope>
    <source>
        <strain evidence="22">ATCC VR-1471 / Z</strain>
    </source>
</reference>
<dbReference type="Gene3D" id="3.90.78.10">
    <property type="entry name" value="UDP-N-acetylenolpyruvoylglucosamine reductase, C-terminal domain"/>
    <property type="match status" value="1"/>
</dbReference>
<evidence type="ECO:0000256" key="17">
    <source>
        <dbReference type="ARBA" id="ARBA00031026"/>
    </source>
</evidence>
<evidence type="ECO:0000256" key="6">
    <source>
        <dbReference type="ARBA" id="ARBA00015188"/>
    </source>
</evidence>
<evidence type="ECO:0000256" key="9">
    <source>
        <dbReference type="ARBA" id="ARBA00022630"/>
    </source>
</evidence>
<dbReference type="GO" id="GO:0051301">
    <property type="term" value="P:cell division"/>
    <property type="evidence" value="ECO:0007669"/>
    <property type="project" value="UniProtKB-KW"/>
</dbReference>
<dbReference type="InterPro" id="IPR003170">
    <property type="entry name" value="MurB"/>
</dbReference>
<dbReference type="HOGENOM" id="CLU_035304_1_1_0"/>
<feature type="active site" evidence="19">
    <location>
        <position position="282"/>
    </location>
</feature>
<evidence type="ECO:0000256" key="2">
    <source>
        <dbReference type="ARBA" id="ARBA00003921"/>
    </source>
</evidence>
<dbReference type="InterPro" id="IPR036635">
    <property type="entry name" value="MurB_C_sf"/>
</dbReference>
<dbReference type="SUPFAM" id="SSF56176">
    <property type="entry name" value="FAD-binding/transporter-associated domain-like"/>
    <property type="match status" value="1"/>
</dbReference>
<keyword evidence="13 19" id="KW-0573">Peptidoglycan synthesis</keyword>
<evidence type="ECO:0000256" key="3">
    <source>
        <dbReference type="ARBA" id="ARBA00004496"/>
    </source>
</evidence>
<keyword evidence="10 19" id="KW-0274">FAD</keyword>
<organism evidence="21 22">
    <name type="scientific">Simkania negevensis (strain ATCC VR-1471 / DSM 27360 / Z)</name>
    <dbReference type="NCBI Taxonomy" id="331113"/>
    <lineage>
        <taxon>Bacteria</taxon>
        <taxon>Pseudomonadati</taxon>
        <taxon>Chlamydiota</taxon>
        <taxon>Chlamydiia</taxon>
        <taxon>Parachlamydiales</taxon>
        <taxon>Simkaniaceae</taxon>
        <taxon>Simkania</taxon>
    </lineage>
</organism>
<evidence type="ECO:0000256" key="15">
    <source>
        <dbReference type="ARBA" id="ARBA00023306"/>
    </source>
</evidence>
<evidence type="ECO:0000256" key="13">
    <source>
        <dbReference type="ARBA" id="ARBA00022984"/>
    </source>
</evidence>
<comment type="pathway">
    <text evidence="4 19">Cell wall biogenesis; peptidoglycan biosynthesis.</text>
</comment>
<dbReference type="Pfam" id="PF01565">
    <property type="entry name" value="FAD_binding_4"/>
    <property type="match status" value="1"/>
</dbReference>
<evidence type="ECO:0000256" key="12">
    <source>
        <dbReference type="ARBA" id="ARBA00022960"/>
    </source>
</evidence>
<dbReference type="GO" id="GO:0008762">
    <property type="term" value="F:UDP-N-acetylmuramate dehydrogenase activity"/>
    <property type="evidence" value="ECO:0007669"/>
    <property type="project" value="UniProtKB-UniRule"/>
</dbReference>
<dbReference type="Pfam" id="PF02873">
    <property type="entry name" value="MurB_C"/>
    <property type="match status" value="1"/>
</dbReference>
<evidence type="ECO:0000256" key="4">
    <source>
        <dbReference type="ARBA" id="ARBA00004752"/>
    </source>
</evidence>
<dbReference type="Proteomes" id="UP000000496">
    <property type="component" value="Chromosome gsn.131"/>
</dbReference>
<evidence type="ECO:0000256" key="5">
    <source>
        <dbReference type="ARBA" id="ARBA00012518"/>
    </source>
</evidence>
<evidence type="ECO:0000256" key="8">
    <source>
        <dbReference type="ARBA" id="ARBA00022618"/>
    </source>
</evidence>
<comment type="cofactor">
    <cofactor evidence="1 19">
        <name>FAD</name>
        <dbReference type="ChEBI" id="CHEBI:57692"/>
    </cofactor>
</comment>
<name>F8L5F5_SIMNZ</name>
<dbReference type="KEGG" id="sng:SNE_A13990"/>
<dbReference type="RefSeq" id="WP_013943743.1">
    <property type="nucleotide sequence ID" value="NC_015713.1"/>
</dbReference>
<keyword evidence="16 19" id="KW-0961">Cell wall biogenesis/degradation</keyword>
<dbReference type="GO" id="GO:0071555">
    <property type="term" value="P:cell wall organization"/>
    <property type="evidence" value="ECO:0007669"/>
    <property type="project" value="UniProtKB-KW"/>
</dbReference>
<dbReference type="STRING" id="331113.SNE_A13990"/>
<evidence type="ECO:0000256" key="7">
    <source>
        <dbReference type="ARBA" id="ARBA00022490"/>
    </source>
</evidence>
<evidence type="ECO:0000313" key="21">
    <source>
        <dbReference type="EMBL" id="CCB89276.1"/>
    </source>
</evidence>
<dbReference type="UniPathway" id="UPA00219"/>
<dbReference type="SUPFAM" id="SSF56194">
    <property type="entry name" value="Uridine diphospho-N-Acetylenolpyruvylglucosamine reductase, MurB, C-terminal domain"/>
    <property type="match status" value="1"/>
</dbReference>